<evidence type="ECO:0000313" key="1">
    <source>
        <dbReference type="EMBL" id="CAG8842184.1"/>
    </source>
</evidence>
<sequence>DKIDAFKEKFIYSKIYDEEFSENTFQNWLNSIDYHTERDYGYLNHGGEIPESAIVNPKENFNKDADDENQEENDSD</sequence>
<dbReference type="Proteomes" id="UP000789920">
    <property type="component" value="Unassembled WGS sequence"/>
</dbReference>
<evidence type="ECO:0000313" key="2">
    <source>
        <dbReference type="Proteomes" id="UP000789920"/>
    </source>
</evidence>
<name>A0ACA9SP11_9GLOM</name>
<feature type="non-terminal residue" evidence="1">
    <location>
        <position position="1"/>
    </location>
</feature>
<keyword evidence="2" id="KW-1185">Reference proteome</keyword>
<protein>
    <submittedName>
        <fullName evidence="1">22463_t:CDS:1</fullName>
    </submittedName>
</protein>
<accession>A0ACA9SP11</accession>
<comment type="caution">
    <text evidence="1">The sequence shown here is derived from an EMBL/GenBank/DDBJ whole genome shotgun (WGS) entry which is preliminary data.</text>
</comment>
<gene>
    <name evidence="1" type="ORF">RPERSI_LOCUS32203</name>
</gene>
<dbReference type="EMBL" id="CAJVQC010133305">
    <property type="protein sequence ID" value="CAG8842184.1"/>
    <property type="molecule type" value="Genomic_DNA"/>
</dbReference>
<reference evidence="1" key="1">
    <citation type="submission" date="2021-06" db="EMBL/GenBank/DDBJ databases">
        <authorList>
            <person name="Kallberg Y."/>
            <person name="Tangrot J."/>
            <person name="Rosling A."/>
        </authorList>
    </citation>
    <scope>NUCLEOTIDE SEQUENCE</scope>
    <source>
        <strain evidence="1">MA461A</strain>
    </source>
</reference>
<organism evidence="1 2">
    <name type="scientific">Racocetra persica</name>
    <dbReference type="NCBI Taxonomy" id="160502"/>
    <lineage>
        <taxon>Eukaryota</taxon>
        <taxon>Fungi</taxon>
        <taxon>Fungi incertae sedis</taxon>
        <taxon>Mucoromycota</taxon>
        <taxon>Glomeromycotina</taxon>
        <taxon>Glomeromycetes</taxon>
        <taxon>Diversisporales</taxon>
        <taxon>Gigasporaceae</taxon>
        <taxon>Racocetra</taxon>
    </lineage>
</organism>
<proteinExistence type="predicted"/>